<proteinExistence type="predicted"/>
<keyword evidence="2" id="KW-0812">Transmembrane</keyword>
<evidence type="ECO:0000313" key="3">
    <source>
        <dbReference type="EMBL" id="OGE43757.1"/>
    </source>
</evidence>
<keyword evidence="2" id="KW-1133">Transmembrane helix</keyword>
<feature type="transmembrane region" description="Helical" evidence="2">
    <location>
        <begin position="59"/>
        <end position="77"/>
    </location>
</feature>
<keyword evidence="2" id="KW-0472">Membrane</keyword>
<evidence type="ECO:0000256" key="1">
    <source>
        <dbReference type="SAM" id="Coils"/>
    </source>
</evidence>
<evidence type="ECO:0000256" key="2">
    <source>
        <dbReference type="SAM" id="Phobius"/>
    </source>
</evidence>
<keyword evidence="1" id="KW-0175">Coiled coil</keyword>
<dbReference type="EMBL" id="MFDM01000013">
    <property type="protein sequence ID" value="OGE43757.1"/>
    <property type="molecule type" value="Genomic_DNA"/>
</dbReference>
<dbReference type="STRING" id="1797785.A3B45_04085"/>
<feature type="coiled-coil region" evidence="1">
    <location>
        <begin position="33"/>
        <end position="60"/>
    </location>
</feature>
<dbReference type="Proteomes" id="UP000178565">
    <property type="component" value="Unassembled WGS sequence"/>
</dbReference>
<reference evidence="3 4" key="1">
    <citation type="journal article" date="2016" name="Nat. Commun.">
        <title>Thousands of microbial genomes shed light on interconnected biogeochemical processes in an aquifer system.</title>
        <authorList>
            <person name="Anantharaman K."/>
            <person name="Brown C.T."/>
            <person name="Hug L.A."/>
            <person name="Sharon I."/>
            <person name="Castelle C.J."/>
            <person name="Probst A.J."/>
            <person name="Thomas B.C."/>
            <person name="Singh A."/>
            <person name="Wilkins M.J."/>
            <person name="Karaoz U."/>
            <person name="Brodie E.L."/>
            <person name="Williams K.H."/>
            <person name="Hubbard S.S."/>
            <person name="Banfield J.F."/>
        </authorList>
    </citation>
    <scope>NUCLEOTIDE SEQUENCE [LARGE SCALE GENOMIC DNA]</scope>
</reference>
<feature type="transmembrane region" description="Helical" evidence="2">
    <location>
        <begin position="6"/>
        <end position="29"/>
    </location>
</feature>
<sequence>MQITDLTSTLLVLSILIITGCVIYVSYYLGKALRSVTELVDNLEESAEDLKLIKNQLKIKVVTTFVAVLAGLLGKFFKRKGGEVSGR</sequence>
<gene>
    <name evidence="3" type="ORF">A3B45_04085</name>
</gene>
<evidence type="ECO:0000313" key="4">
    <source>
        <dbReference type="Proteomes" id="UP000178565"/>
    </source>
</evidence>
<accession>A0A1F5KS43</accession>
<dbReference type="AlphaFoldDB" id="A0A1F5KS43"/>
<name>A0A1F5KS43_9BACT</name>
<organism evidence="3 4">
    <name type="scientific">Candidatus Daviesbacteria bacterium RIFCSPLOWO2_01_FULL_39_12</name>
    <dbReference type="NCBI Taxonomy" id="1797785"/>
    <lineage>
        <taxon>Bacteria</taxon>
        <taxon>Candidatus Daviesiibacteriota</taxon>
    </lineage>
</organism>
<comment type="caution">
    <text evidence="3">The sequence shown here is derived from an EMBL/GenBank/DDBJ whole genome shotgun (WGS) entry which is preliminary data.</text>
</comment>
<protein>
    <submittedName>
        <fullName evidence="3">Uncharacterized protein</fullName>
    </submittedName>
</protein>